<accession>A0A8J5J2A4</accession>
<sequence>MFWWAENPWIPDSNARSLLHRKCNRVAVTTISSLAITRTGRTQYTVRPPLAPEFPIGDTVAKLQRWILAILLCSPRVKIEERIGATSPLAIRRPPGLSQPYQWTLS</sequence>
<dbReference type="Proteomes" id="UP000709295">
    <property type="component" value="Unassembled WGS sequence"/>
</dbReference>
<name>A0A8J5J2A4_9STRA</name>
<protein>
    <submittedName>
        <fullName evidence="1">Uncharacterized protein</fullName>
    </submittedName>
</protein>
<reference evidence="1" key="1">
    <citation type="submission" date="2021-01" db="EMBL/GenBank/DDBJ databases">
        <title>Phytophthora aleatoria, a newly-described species from Pinus radiata is distinct from Phytophthora cactorum isolates based on comparative genomics.</title>
        <authorList>
            <person name="Mcdougal R."/>
            <person name="Panda P."/>
            <person name="Williams N."/>
            <person name="Studholme D.J."/>
        </authorList>
    </citation>
    <scope>NUCLEOTIDE SEQUENCE</scope>
    <source>
        <strain evidence="1">NZFS 4037</strain>
    </source>
</reference>
<comment type="caution">
    <text evidence="1">The sequence shown here is derived from an EMBL/GenBank/DDBJ whole genome shotgun (WGS) entry which is preliminary data.</text>
</comment>
<evidence type="ECO:0000313" key="1">
    <source>
        <dbReference type="EMBL" id="KAG6953147.1"/>
    </source>
</evidence>
<dbReference type="EMBL" id="JAENGY010001051">
    <property type="protein sequence ID" value="KAG6953147.1"/>
    <property type="molecule type" value="Genomic_DNA"/>
</dbReference>
<dbReference type="AlphaFoldDB" id="A0A8J5J2A4"/>
<evidence type="ECO:0000313" key="2">
    <source>
        <dbReference type="Proteomes" id="UP000709295"/>
    </source>
</evidence>
<proteinExistence type="predicted"/>
<keyword evidence="2" id="KW-1185">Reference proteome</keyword>
<gene>
    <name evidence="1" type="ORF">JG688_00012965</name>
</gene>
<organism evidence="1 2">
    <name type="scientific">Phytophthora aleatoria</name>
    <dbReference type="NCBI Taxonomy" id="2496075"/>
    <lineage>
        <taxon>Eukaryota</taxon>
        <taxon>Sar</taxon>
        <taxon>Stramenopiles</taxon>
        <taxon>Oomycota</taxon>
        <taxon>Peronosporomycetes</taxon>
        <taxon>Peronosporales</taxon>
        <taxon>Peronosporaceae</taxon>
        <taxon>Phytophthora</taxon>
    </lineage>
</organism>